<dbReference type="EMBL" id="UINC01057038">
    <property type="protein sequence ID" value="SVB77774.1"/>
    <property type="molecule type" value="Genomic_DNA"/>
</dbReference>
<dbReference type="InterPro" id="IPR039448">
    <property type="entry name" value="Beta_helix"/>
</dbReference>
<organism evidence="2">
    <name type="scientific">marine metagenome</name>
    <dbReference type="NCBI Taxonomy" id="408172"/>
    <lineage>
        <taxon>unclassified sequences</taxon>
        <taxon>metagenomes</taxon>
        <taxon>ecological metagenomes</taxon>
    </lineage>
</organism>
<proteinExistence type="predicted"/>
<dbReference type="Pfam" id="PF13229">
    <property type="entry name" value="Beta_helix"/>
    <property type="match status" value="1"/>
</dbReference>
<evidence type="ECO:0000259" key="1">
    <source>
        <dbReference type="Pfam" id="PF13229"/>
    </source>
</evidence>
<feature type="domain" description="Right handed beta helix" evidence="1">
    <location>
        <begin position="108"/>
        <end position="275"/>
    </location>
</feature>
<dbReference type="InterPro" id="IPR006626">
    <property type="entry name" value="PbH1"/>
</dbReference>
<protein>
    <recommendedName>
        <fullName evidence="1">Right handed beta helix domain-containing protein</fullName>
    </recommendedName>
</protein>
<feature type="non-terminal residue" evidence="2">
    <location>
        <position position="1"/>
    </location>
</feature>
<dbReference type="InterPro" id="IPR011050">
    <property type="entry name" value="Pectin_lyase_fold/virulence"/>
</dbReference>
<name>A0A382GSG3_9ZZZZ</name>
<evidence type="ECO:0000313" key="2">
    <source>
        <dbReference type="EMBL" id="SVB77774.1"/>
    </source>
</evidence>
<sequence length="487" mass="49685">SFPVTVAAYSAADVTLTFTPSTTGAHADTLQLSSNDIPGSNTYGEFALSGNAFDLSDGVVQVPGEVPTIQEAIDASSNGDTVLVAAGTYYENINFNGKNIAVIGADSSNTIIDGDSSGIVVTFDSGEDTTAVLKNFTIQNGYNNNPSTQNFRGGGIFISSSSAKLEYLNVTNNSAGHGGGIMHDAGGYSIIRNSTVSGNFGQDRGGGLVLNSGGTYVITNVIVSGNTSDGAGGGIRIDGNAVLKNVTVVNNTANYNGGGGIYTDGGTLTIYSSNISNNTSTQGGGIATGPSGSEFISVYNSTISGNTSSGSGGGFSGVGCGLMMNNVQITDNTSSSNNGGGFYLQSVFAVLNNITVANNTANNGGGLYVGYNGATNIDNSIFYNNYPQELGFSDGTELNTFYVSYSIIEGGQNPVVLYSNDSLYWGSGNIDANPLFTDTTNGNYTLQASSPAINAGNPNGFYNDSDGSRNDMGYTGGNGLIVTTFDV</sequence>
<dbReference type="InterPro" id="IPR012334">
    <property type="entry name" value="Pectin_lyas_fold"/>
</dbReference>
<gene>
    <name evidence="2" type="ORF">METZ01_LOCUS230628</name>
</gene>
<accession>A0A382GSG3</accession>
<dbReference type="SUPFAM" id="SSF51126">
    <property type="entry name" value="Pectin lyase-like"/>
    <property type="match status" value="2"/>
</dbReference>
<feature type="non-terminal residue" evidence="2">
    <location>
        <position position="487"/>
    </location>
</feature>
<dbReference type="AlphaFoldDB" id="A0A382GSG3"/>
<reference evidence="2" key="1">
    <citation type="submission" date="2018-05" db="EMBL/GenBank/DDBJ databases">
        <authorList>
            <person name="Lanie J.A."/>
            <person name="Ng W.-L."/>
            <person name="Kazmierczak K.M."/>
            <person name="Andrzejewski T.M."/>
            <person name="Davidsen T.M."/>
            <person name="Wayne K.J."/>
            <person name="Tettelin H."/>
            <person name="Glass J.I."/>
            <person name="Rusch D."/>
            <person name="Podicherti R."/>
            <person name="Tsui H.-C.T."/>
            <person name="Winkler M.E."/>
        </authorList>
    </citation>
    <scope>NUCLEOTIDE SEQUENCE</scope>
</reference>
<dbReference type="PANTHER" id="PTHR11319">
    <property type="entry name" value="G PROTEIN-COUPLED RECEPTOR-RELATED"/>
    <property type="match status" value="1"/>
</dbReference>
<dbReference type="Gene3D" id="2.160.20.10">
    <property type="entry name" value="Single-stranded right-handed beta-helix, Pectin lyase-like"/>
    <property type="match status" value="2"/>
</dbReference>
<dbReference type="SMART" id="SM00710">
    <property type="entry name" value="PbH1"/>
    <property type="match status" value="8"/>
</dbReference>
<dbReference type="PANTHER" id="PTHR11319:SF35">
    <property type="entry name" value="OUTER MEMBRANE PROTEIN PMPC-RELATED"/>
    <property type="match status" value="1"/>
</dbReference>